<dbReference type="AlphaFoldDB" id="A0A0T9M942"/>
<keyword evidence="4" id="KW-0564">Palmitate</keyword>
<dbReference type="OrthoDB" id="5686855at2"/>
<dbReference type="RefSeq" id="WP_005183916.1">
    <property type="nucleotide sequence ID" value="NZ_CABHXJ010000071.1"/>
</dbReference>
<keyword evidence="2 4" id="KW-0472">Membrane</keyword>
<dbReference type="InterPro" id="IPR042268">
    <property type="entry name" value="BamC_C"/>
</dbReference>
<dbReference type="InterPro" id="IPR010653">
    <property type="entry name" value="NlpB/DapX"/>
</dbReference>
<dbReference type="PIRSF" id="PIRSF026343">
    <property type="entry name" value="NlpB"/>
    <property type="match status" value="1"/>
</dbReference>
<proteinExistence type="inferred from homology"/>
<sequence>MAITLQKSTVVTVVGVSLAMLLAGCSTDQRYKRQVGGDESYLEAPGLKPLNSPAGMILPVQNGEFDIRSVNSQGAVGKQLDIRPPVQPLALLSGSRAENANDTSKLLLENSPQNRNLWAQVTRVLQDKNWTIASRQDASQTLTTDWVKWNRADEDVQFEGRYQISVQEQGYQLVLVVKSLALQQGGQPVTSYTEIQRYNGAMLNAIIEGLDKVRSDSESSQASRKVGTLDVQSGSDDTGLPQLIVRAPYAVLWERLPAALEKIGMKVNDRSRPQGSINVTNKSMSSSGWDALGAKDPELPEGDYKLQVGDLDNRSSLQFIGPKGHTLTQSQNDALVAVFQAAFSQTGATSTK</sequence>
<dbReference type="STRING" id="631.CH53_575"/>
<reference evidence="5 7" key="1">
    <citation type="submission" date="2015-03" db="EMBL/GenBank/DDBJ databases">
        <authorList>
            <person name="Murphy D."/>
        </authorList>
    </citation>
    <scope>NUCLEOTIDE SEQUENCE [LARGE SCALE GENOMIC DNA]</scope>
    <source>
        <strain evidence="5 7">BR165/97</strain>
    </source>
</reference>
<evidence type="ECO:0000256" key="4">
    <source>
        <dbReference type="HAMAP-Rule" id="MF_00924"/>
    </source>
</evidence>
<dbReference type="GO" id="GO:0043165">
    <property type="term" value="P:Gram-negative-bacterium-type cell outer membrane assembly"/>
    <property type="evidence" value="ECO:0007669"/>
    <property type="project" value="UniProtKB-UniRule"/>
</dbReference>
<accession>A0A0T9M942</accession>
<gene>
    <name evidence="5" type="primary">dapX</name>
    <name evidence="4 6" type="synonym">bamC</name>
    <name evidence="5" type="ORF">ERS008530_02040</name>
    <name evidence="6" type="ORF">FOC37_19150</name>
</gene>
<organism evidence="5 7">
    <name type="scientific">Yersinia intermedia</name>
    <dbReference type="NCBI Taxonomy" id="631"/>
    <lineage>
        <taxon>Bacteria</taxon>
        <taxon>Pseudomonadati</taxon>
        <taxon>Pseudomonadota</taxon>
        <taxon>Gammaproteobacteria</taxon>
        <taxon>Enterobacterales</taxon>
        <taxon>Yersiniaceae</taxon>
        <taxon>Yersinia</taxon>
    </lineage>
</organism>
<dbReference type="KEGG" id="yin:CH53_575"/>
<evidence type="ECO:0000256" key="1">
    <source>
        <dbReference type="ARBA" id="ARBA00022729"/>
    </source>
</evidence>
<evidence type="ECO:0000313" key="8">
    <source>
        <dbReference type="Proteomes" id="UP000424966"/>
    </source>
</evidence>
<evidence type="ECO:0000313" key="7">
    <source>
        <dbReference type="Proteomes" id="UP000038750"/>
    </source>
</evidence>
<name>A0A0T9M942_YERIN</name>
<keyword evidence="3 4" id="KW-0998">Cell outer membrane</keyword>
<dbReference type="InterPro" id="IPR014524">
    <property type="entry name" value="BamC"/>
</dbReference>
<dbReference type="eggNOG" id="COG3317">
    <property type="taxonomic scope" value="Bacteria"/>
</dbReference>
<protein>
    <recommendedName>
        <fullName evidence="4">Outer membrane protein assembly factor BamC</fullName>
    </recommendedName>
</protein>
<dbReference type="GO" id="GO:0009279">
    <property type="term" value="C:cell outer membrane"/>
    <property type="evidence" value="ECO:0007669"/>
    <property type="project" value="UniProtKB-SubCell"/>
</dbReference>
<dbReference type="EMBL" id="CPZJ01000007">
    <property type="protein sequence ID" value="CNF75793.1"/>
    <property type="molecule type" value="Genomic_DNA"/>
</dbReference>
<evidence type="ECO:0000256" key="2">
    <source>
        <dbReference type="ARBA" id="ARBA00023136"/>
    </source>
</evidence>
<dbReference type="GO" id="GO:0051205">
    <property type="term" value="P:protein insertion into membrane"/>
    <property type="evidence" value="ECO:0007669"/>
    <property type="project" value="UniProtKB-UniRule"/>
</dbReference>
<evidence type="ECO:0000256" key="3">
    <source>
        <dbReference type="ARBA" id="ARBA00023237"/>
    </source>
</evidence>
<dbReference type="PROSITE" id="PS51257">
    <property type="entry name" value="PROKAR_LIPOPROTEIN"/>
    <property type="match status" value="1"/>
</dbReference>
<comment type="subcellular location">
    <subcellularLocation>
        <location evidence="4">Cell outer membrane</location>
        <topology evidence="4">Lipid-anchor</topology>
    </subcellularLocation>
</comment>
<keyword evidence="8" id="KW-1185">Reference proteome</keyword>
<dbReference type="EMBL" id="CP046294">
    <property type="protein sequence ID" value="QGR72300.1"/>
    <property type="molecule type" value="Genomic_DNA"/>
</dbReference>
<dbReference type="Proteomes" id="UP000424966">
    <property type="component" value="Chromosome"/>
</dbReference>
<dbReference type="HAMAP" id="MF_00924">
    <property type="entry name" value="OM_assembly_BamC"/>
    <property type="match status" value="1"/>
</dbReference>
<dbReference type="Gene3D" id="3.30.530.50">
    <property type="match status" value="1"/>
</dbReference>
<comment type="similarity">
    <text evidence="4">Belongs to the BamC family.</text>
</comment>
<dbReference type="GeneID" id="58048427"/>
<reference evidence="6 8" key="2">
    <citation type="submission" date="2019-11" db="EMBL/GenBank/DDBJ databases">
        <title>FDA dAtabase for Regulatory Grade micrObial Sequences (FDA-ARGOS): Supporting development and validation of Infectious Disease Dx tests.</title>
        <authorList>
            <person name="Patel R."/>
            <person name="Rucinski S."/>
            <person name="Tallon L."/>
            <person name="Sadzewicz L."/>
            <person name="Vavikolanu K."/>
            <person name="Mehta A."/>
            <person name="Aluvathingal J."/>
            <person name="Nadendla S."/>
            <person name="Nandy P."/>
            <person name="Geyer C."/>
            <person name="Yan Y."/>
            <person name="Sichtig H."/>
        </authorList>
    </citation>
    <scope>NUCLEOTIDE SEQUENCE [LARGE SCALE GENOMIC DNA]</scope>
    <source>
        <strain evidence="6 8">FDAARGOS_729</strain>
    </source>
</reference>
<dbReference type="Pfam" id="PF06804">
    <property type="entry name" value="Lipoprotein_18"/>
    <property type="match status" value="1"/>
</dbReference>
<keyword evidence="1 4" id="KW-0732">Signal</keyword>
<comment type="function">
    <text evidence="4">Part of the outer membrane protein assembly complex, which is involved in assembly and insertion of beta-barrel proteins into the outer membrane.</text>
</comment>
<dbReference type="NCBIfam" id="NF008674">
    <property type="entry name" value="PRK11679.1"/>
    <property type="match status" value="1"/>
</dbReference>
<evidence type="ECO:0000313" key="5">
    <source>
        <dbReference type="EMBL" id="CNF75793.1"/>
    </source>
</evidence>
<dbReference type="Gene3D" id="3.30.310.170">
    <property type="entry name" value="Outer membrane protein assembly factor BamC"/>
    <property type="match status" value="1"/>
</dbReference>
<comment type="subunit">
    <text evidence="4">Part of the Bam complex, which is composed of the outer membrane protein BamA, and four lipoproteins BamB, BamC, BamD and BamE.</text>
</comment>
<evidence type="ECO:0000313" key="6">
    <source>
        <dbReference type="EMBL" id="QGR72300.1"/>
    </source>
</evidence>
<keyword evidence="4 5" id="KW-0449">Lipoprotein</keyword>
<dbReference type="Proteomes" id="UP000038750">
    <property type="component" value="Unassembled WGS sequence"/>
</dbReference>